<evidence type="ECO:0000256" key="2">
    <source>
        <dbReference type="ARBA" id="ARBA00023125"/>
    </source>
</evidence>
<evidence type="ECO:0000256" key="1">
    <source>
        <dbReference type="ARBA" id="ARBA00023015"/>
    </source>
</evidence>
<dbReference type="InterPro" id="IPR020449">
    <property type="entry name" value="Tscrpt_reg_AraC-type_HTH"/>
</dbReference>
<evidence type="ECO:0000313" key="6">
    <source>
        <dbReference type="EMBL" id="OOC60728.1"/>
    </source>
</evidence>
<accession>A0A1B2DW82</accession>
<evidence type="ECO:0000313" key="7">
    <source>
        <dbReference type="Proteomes" id="UP000189059"/>
    </source>
</evidence>
<name>A0A1B2DW82_9BACL</name>
<dbReference type="Gene3D" id="1.10.10.60">
    <property type="entry name" value="Homeodomain-like"/>
    <property type="match status" value="1"/>
</dbReference>
<sequence>MDSNLTNQVVAADFSFHRKPFNMTMPDGFDTYLMRWQTDGRCRARIDDELALVEAGDLLIFPPGQFYELRIDDEVNAMGELTIESGDYHIFFKGPWADAWWKSKKRPSKIRVPVEERYLSLFRQIVLEQRRVSNPYPEISDYTARILCLEVDRLLSEQPTTTPKTYLAYRMKNYIEENASSMFKLEDVAAHVGISVSRAVHLFKETFGTTIMQYTMDVRLNMAKERIVFSPLSLEDVAETSGFANYTYFHRVFRSRFGQSPKQFRLNSRTPT</sequence>
<evidence type="ECO:0000259" key="4">
    <source>
        <dbReference type="PROSITE" id="PS01124"/>
    </source>
</evidence>
<dbReference type="PANTHER" id="PTHR43280">
    <property type="entry name" value="ARAC-FAMILY TRANSCRIPTIONAL REGULATOR"/>
    <property type="match status" value="1"/>
</dbReference>
<keyword evidence="1" id="KW-0805">Transcription regulation</keyword>
<feature type="domain" description="HTH araC/xylS-type" evidence="4">
    <location>
        <begin position="169"/>
        <end position="267"/>
    </location>
</feature>
<dbReference type="GO" id="GO:0043565">
    <property type="term" value="F:sequence-specific DNA binding"/>
    <property type="evidence" value="ECO:0007669"/>
    <property type="project" value="InterPro"/>
</dbReference>
<dbReference type="GO" id="GO:0003700">
    <property type="term" value="F:DNA-binding transcription factor activity"/>
    <property type="evidence" value="ECO:0007669"/>
    <property type="project" value="InterPro"/>
</dbReference>
<evidence type="ECO:0000256" key="3">
    <source>
        <dbReference type="ARBA" id="ARBA00023163"/>
    </source>
</evidence>
<evidence type="ECO:0000313" key="5">
    <source>
        <dbReference type="EMBL" id="ANY71968.1"/>
    </source>
</evidence>
<reference evidence="6 7" key="2">
    <citation type="submission" date="2016-12" db="EMBL/GenBank/DDBJ databases">
        <title>Genome sequencing and description of Paenibacillus sp. nov. from high altitude lake in the Indian Trans- Himalayas.</title>
        <authorList>
            <person name="Kiran S."/>
            <person name="Swarnkar M.K."/>
            <person name="Rana A."/>
            <person name="Tewari R."/>
            <person name="Gulati A."/>
        </authorList>
    </citation>
    <scope>NUCLEOTIDE SEQUENCE [LARGE SCALE GENOMIC DNA]</scope>
    <source>
        <strain evidence="6 7">IHBB 9951</strain>
    </source>
</reference>
<gene>
    <name evidence="6" type="ORF">BBD40_01840</name>
    <name evidence="5" type="ORF">BBD41_04830</name>
</gene>
<dbReference type="EMBL" id="MRVI01000001">
    <property type="protein sequence ID" value="OOC60728.1"/>
    <property type="molecule type" value="Genomic_DNA"/>
</dbReference>
<dbReference type="Proteomes" id="UP000189059">
    <property type="component" value="Unassembled WGS sequence"/>
</dbReference>
<proteinExistence type="predicted"/>
<dbReference type="PROSITE" id="PS00041">
    <property type="entry name" value="HTH_ARAC_FAMILY_1"/>
    <property type="match status" value="1"/>
</dbReference>
<dbReference type="InterPro" id="IPR009057">
    <property type="entry name" value="Homeodomain-like_sf"/>
</dbReference>
<organism evidence="5">
    <name type="scientific">Paenibacillus ihbetae</name>
    <dbReference type="NCBI Taxonomy" id="1870820"/>
    <lineage>
        <taxon>Bacteria</taxon>
        <taxon>Bacillati</taxon>
        <taxon>Bacillota</taxon>
        <taxon>Bacilli</taxon>
        <taxon>Bacillales</taxon>
        <taxon>Paenibacillaceae</taxon>
        <taxon>Paenibacillus</taxon>
    </lineage>
</organism>
<keyword evidence="7" id="KW-1185">Reference proteome</keyword>
<dbReference type="InterPro" id="IPR018062">
    <property type="entry name" value="HTH_AraC-typ_CS"/>
</dbReference>
<dbReference type="AlphaFoldDB" id="A0A1B2DW82"/>
<dbReference type="EMBL" id="CP016809">
    <property type="protein sequence ID" value="ANY71968.1"/>
    <property type="molecule type" value="Genomic_DNA"/>
</dbReference>
<keyword evidence="3" id="KW-0804">Transcription</keyword>
<dbReference type="PRINTS" id="PR00032">
    <property type="entry name" value="HTHARAC"/>
</dbReference>
<dbReference type="SUPFAM" id="SSF46689">
    <property type="entry name" value="Homeodomain-like"/>
    <property type="match status" value="2"/>
</dbReference>
<dbReference type="SUPFAM" id="SSF51215">
    <property type="entry name" value="Regulatory protein AraC"/>
    <property type="match status" value="1"/>
</dbReference>
<dbReference type="PROSITE" id="PS01124">
    <property type="entry name" value="HTH_ARAC_FAMILY_2"/>
    <property type="match status" value="1"/>
</dbReference>
<dbReference type="KEGG" id="pib:BBD41_04830"/>
<dbReference type="InterPro" id="IPR037923">
    <property type="entry name" value="HTH-like"/>
</dbReference>
<dbReference type="OrthoDB" id="345364at2"/>
<reference evidence="5" key="1">
    <citation type="submission" date="2016-08" db="EMBL/GenBank/DDBJ databases">
        <title>Complete Genome Seqeunce of Paenibacillus sp. nov. IHBB 9852 from high altitute lake of Indian trans-Himalayas.</title>
        <authorList>
            <person name="Kiran S."/>
            <person name="Swarnkar M.K."/>
            <person name="Rana A."/>
            <person name="Tewari R."/>
            <person name="Gulati A."/>
        </authorList>
    </citation>
    <scope>NUCLEOTIDE SEQUENCE [LARGE SCALE GENOMIC DNA]</scope>
    <source>
        <strain evidence="5">IHBB 9852</strain>
    </source>
</reference>
<keyword evidence="2" id="KW-0238">DNA-binding</keyword>
<dbReference type="SMART" id="SM00342">
    <property type="entry name" value="HTH_ARAC"/>
    <property type="match status" value="1"/>
</dbReference>
<dbReference type="InterPro" id="IPR018060">
    <property type="entry name" value="HTH_AraC"/>
</dbReference>
<protein>
    <submittedName>
        <fullName evidence="5">AraC family transcriptional regulator</fullName>
    </submittedName>
</protein>
<dbReference type="Pfam" id="PF12833">
    <property type="entry name" value="HTH_18"/>
    <property type="match status" value="1"/>
</dbReference>
<dbReference type="RefSeq" id="WP_077565306.1">
    <property type="nucleotide sequence ID" value="NZ_CP016809.1"/>
</dbReference>
<dbReference type="PANTHER" id="PTHR43280:SF2">
    <property type="entry name" value="HTH-TYPE TRANSCRIPTIONAL REGULATOR EXSA"/>
    <property type="match status" value="1"/>
</dbReference>